<sequence length="171" mass="19299">MQRFFVFVAFSLVTGVFGQSGAFKKIPLAEVKNLQGKTVSSVEMVQNGDAPVILSFWATWCKPCVTELNAIKEVYEQWQEETGVKLVAVSIDDPRNAARVKPFVHGQMWEYEIYIDENSDLRRAMNVNNIPHTFLLSGSGEVLWQHTGYIPGDEDKLYQLVLEVAKGESIK</sequence>
<dbReference type="Pfam" id="PF00578">
    <property type="entry name" value="AhpC-TSA"/>
    <property type="match status" value="1"/>
</dbReference>
<gene>
    <name evidence="2" type="ORF">DES35_103246</name>
</gene>
<dbReference type="SUPFAM" id="SSF52833">
    <property type="entry name" value="Thioredoxin-like"/>
    <property type="match status" value="1"/>
</dbReference>
<dbReference type="Gene3D" id="3.40.30.10">
    <property type="entry name" value="Glutaredoxin"/>
    <property type="match status" value="1"/>
</dbReference>
<dbReference type="InterPro" id="IPR050553">
    <property type="entry name" value="Thioredoxin_ResA/DsbE_sf"/>
</dbReference>
<dbReference type="InterPro" id="IPR036249">
    <property type="entry name" value="Thioredoxin-like_sf"/>
</dbReference>
<dbReference type="PANTHER" id="PTHR42852">
    <property type="entry name" value="THIOL:DISULFIDE INTERCHANGE PROTEIN DSBE"/>
    <property type="match status" value="1"/>
</dbReference>
<dbReference type="EMBL" id="QPJS01000003">
    <property type="protein sequence ID" value="RCX03361.1"/>
    <property type="molecule type" value="Genomic_DNA"/>
</dbReference>
<feature type="domain" description="Thioredoxin" evidence="1">
    <location>
        <begin position="20"/>
        <end position="166"/>
    </location>
</feature>
<evidence type="ECO:0000313" key="3">
    <source>
        <dbReference type="Proteomes" id="UP000253517"/>
    </source>
</evidence>
<reference evidence="2 3" key="1">
    <citation type="submission" date="2018-07" db="EMBL/GenBank/DDBJ databases">
        <title>Genomic Encyclopedia of Type Strains, Phase IV (KMG-IV): sequencing the most valuable type-strain genomes for metagenomic binning, comparative biology and taxonomic classification.</title>
        <authorList>
            <person name="Goeker M."/>
        </authorList>
    </citation>
    <scope>NUCLEOTIDE SEQUENCE [LARGE SCALE GENOMIC DNA]</scope>
    <source>
        <strain evidence="2 3">DSM 21410</strain>
    </source>
</reference>
<proteinExistence type="predicted"/>
<organism evidence="2 3">
    <name type="scientific">Schleiferia thermophila</name>
    <dbReference type="NCBI Taxonomy" id="884107"/>
    <lineage>
        <taxon>Bacteria</taxon>
        <taxon>Pseudomonadati</taxon>
        <taxon>Bacteroidota</taxon>
        <taxon>Flavobacteriia</taxon>
        <taxon>Flavobacteriales</taxon>
        <taxon>Schleiferiaceae</taxon>
        <taxon>Schleiferia</taxon>
    </lineage>
</organism>
<dbReference type="InterPro" id="IPR000866">
    <property type="entry name" value="AhpC/TSA"/>
</dbReference>
<accession>A0A369A2E5</accession>
<dbReference type="GO" id="GO:0016209">
    <property type="term" value="F:antioxidant activity"/>
    <property type="evidence" value="ECO:0007669"/>
    <property type="project" value="InterPro"/>
</dbReference>
<dbReference type="PANTHER" id="PTHR42852:SF17">
    <property type="entry name" value="THIOREDOXIN-LIKE PROTEIN HI_1115"/>
    <property type="match status" value="1"/>
</dbReference>
<dbReference type="InterPro" id="IPR013766">
    <property type="entry name" value="Thioredoxin_domain"/>
</dbReference>
<protein>
    <submittedName>
        <fullName evidence="2">Thiol-disulfide isomerase/thioredoxin</fullName>
    </submittedName>
</protein>
<dbReference type="CDD" id="cd02966">
    <property type="entry name" value="TlpA_like_family"/>
    <property type="match status" value="1"/>
</dbReference>
<evidence type="ECO:0000313" key="2">
    <source>
        <dbReference type="EMBL" id="RCX03361.1"/>
    </source>
</evidence>
<dbReference type="PROSITE" id="PS51352">
    <property type="entry name" value="THIOREDOXIN_2"/>
    <property type="match status" value="1"/>
</dbReference>
<keyword evidence="3" id="KW-1185">Reference proteome</keyword>
<evidence type="ECO:0000259" key="1">
    <source>
        <dbReference type="PROSITE" id="PS51352"/>
    </source>
</evidence>
<comment type="caution">
    <text evidence="2">The sequence shown here is derived from an EMBL/GenBank/DDBJ whole genome shotgun (WGS) entry which is preliminary data.</text>
</comment>
<dbReference type="RefSeq" id="WP_114366346.1">
    <property type="nucleotide sequence ID" value="NZ_BHZF01000003.1"/>
</dbReference>
<dbReference type="GO" id="GO:0016491">
    <property type="term" value="F:oxidoreductase activity"/>
    <property type="evidence" value="ECO:0007669"/>
    <property type="project" value="InterPro"/>
</dbReference>
<dbReference type="GO" id="GO:0016853">
    <property type="term" value="F:isomerase activity"/>
    <property type="evidence" value="ECO:0007669"/>
    <property type="project" value="UniProtKB-KW"/>
</dbReference>
<name>A0A369A2E5_9FLAO</name>
<dbReference type="Proteomes" id="UP000253517">
    <property type="component" value="Unassembled WGS sequence"/>
</dbReference>
<keyword evidence="2" id="KW-0413">Isomerase</keyword>
<dbReference type="AlphaFoldDB" id="A0A369A2E5"/>